<evidence type="ECO:0000313" key="2">
    <source>
        <dbReference type="EMBL" id="KAK2841440.1"/>
    </source>
</evidence>
<evidence type="ECO:0000256" key="1">
    <source>
        <dbReference type="SAM" id="Phobius"/>
    </source>
</evidence>
<protein>
    <recommendedName>
        <fullName evidence="4">IGFBP N-terminal domain-containing protein</fullName>
    </recommendedName>
</protein>
<sequence length="337" mass="36952">MVSSVFWLSAQTLGFMCLLMPSSGFLLLREGEKCGAYIEGACEKELVCVPTEPSSLFYAAGECTRVTACNCSEFQCPPWPKDQYCSIVTDPCGCCTHCARRPGQVCGGQSWRYGNCEEGSICALVVGLDSVRAPQTGVCKELPSHLKDTFSVPQCPAQYGCNVHVGNCDCYSDDSCYASFRYSTYDACNKVLMADRMYSMYDSDQDPEVEPPVRACMEYACEVQGCECVCQYRKCDSRTSPLYETACCKILRDSGCQNASCPEIPTPPCPADSFISQPHTEPGQCCPIIPPLCTCNFKTCAPKPKYCPEGGYPRLVAKGNGHPGNCCDRYECMKEED</sequence>
<comment type="caution">
    <text evidence="2">The sequence shown here is derived from an EMBL/GenBank/DDBJ whole genome shotgun (WGS) entry which is preliminary data.</text>
</comment>
<gene>
    <name evidence="2" type="ORF">Q7C36_013019</name>
</gene>
<evidence type="ECO:0000313" key="3">
    <source>
        <dbReference type="Proteomes" id="UP001187315"/>
    </source>
</evidence>
<proteinExistence type="predicted"/>
<evidence type="ECO:0008006" key="4">
    <source>
        <dbReference type="Google" id="ProtNLM"/>
    </source>
</evidence>
<keyword evidence="1" id="KW-0812">Transmembrane</keyword>
<dbReference type="SUPFAM" id="SSF57184">
    <property type="entry name" value="Growth factor receptor domain"/>
    <property type="match status" value="1"/>
</dbReference>
<keyword evidence="1" id="KW-0472">Membrane</keyword>
<name>A0AA88SKY3_TACVA</name>
<dbReference type="PROSITE" id="PS00222">
    <property type="entry name" value="IGFBP_N_1"/>
    <property type="match status" value="1"/>
</dbReference>
<reference evidence="2" key="1">
    <citation type="submission" date="2023-08" db="EMBL/GenBank/DDBJ databases">
        <title>Pelteobagrus vachellii genome.</title>
        <authorList>
            <person name="Liu H."/>
        </authorList>
    </citation>
    <scope>NUCLEOTIDE SEQUENCE</scope>
    <source>
        <strain evidence="2">PRFRI_2022a</strain>
        <tissue evidence="2">Muscle</tissue>
    </source>
</reference>
<accession>A0AA88SKY3</accession>
<dbReference type="Gene3D" id="4.10.40.20">
    <property type="match status" value="1"/>
</dbReference>
<keyword evidence="3" id="KW-1185">Reference proteome</keyword>
<feature type="transmembrane region" description="Helical" evidence="1">
    <location>
        <begin position="6"/>
        <end position="28"/>
    </location>
</feature>
<dbReference type="AlphaFoldDB" id="A0AA88SKY3"/>
<keyword evidence="1" id="KW-1133">Transmembrane helix</keyword>
<organism evidence="2 3">
    <name type="scientific">Tachysurus vachellii</name>
    <name type="common">Darkbarbel catfish</name>
    <name type="synonym">Pelteobagrus vachellii</name>
    <dbReference type="NCBI Taxonomy" id="175792"/>
    <lineage>
        <taxon>Eukaryota</taxon>
        <taxon>Metazoa</taxon>
        <taxon>Chordata</taxon>
        <taxon>Craniata</taxon>
        <taxon>Vertebrata</taxon>
        <taxon>Euteleostomi</taxon>
        <taxon>Actinopterygii</taxon>
        <taxon>Neopterygii</taxon>
        <taxon>Teleostei</taxon>
        <taxon>Ostariophysi</taxon>
        <taxon>Siluriformes</taxon>
        <taxon>Bagridae</taxon>
        <taxon>Tachysurus</taxon>
    </lineage>
</organism>
<dbReference type="InterPro" id="IPR017891">
    <property type="entry name" value="Insulin_GF-bd_Cys-rich_CS"/>
</dbReference>
<dbReference type="InterPro" id="IPR009030">
    <property type="entry name" value="Growth_fac_rcpt_cys_sf"/>
</dbReference>
<dbReference type="EMBL" id="JAVHJS010000012">
    <property type="protein sequence ID" value="KAK2841440.1"/>
    <property type="molecule type" value="Genomic_DNA"/>
</dbReference>
<dbReference type="Proteomes" id="UP001187315">
    <property type="component" value="Unassembled WGS sequence"/>
</dbReference>